<organism evidence="2 3">
    <name type="scientific">Nautilia profundicola (strain ATCC BAA-1463 / DSM 18972 / AmH)</name>
    <dbReference type="NCBI Taxonomy" id="598659"/>
    <lineage>
        <taxon>Bacteria</taxon>
        <taxon>Pseudomonadati</taxon>
        <taxon>Campylobacterota</taxon>
        <taxon>Epsilonproteobacteria</taxon>
        <taxon>Nautiliales</taxon>
        <taxon>Nautiliaceae</taxon>
        <taxon>Nautilia</taxon>
    </lineage>
</organism>
<evidence type="ECO:0000313" key="2">
    <source>
        <dbReference type="EMBL" id="ACM92355.1"/>
    </source>
</evidence>
<proteinExistence type="predicted"/>
<accession>B9L993</accession>
<protein>
    <recommendedName>
        <fullName evidence="1">Dinitrogenase iron-molybdenum cofactor biosynthesis domain-containing protein</fullName>
    </recommendedName>
</protein>
<dbReference type="Gene3D" id="3.30.420.130">
    <property type="entry name" value="Dinitrogenase iron-molybdenum cofactor biosynthesis domain"/>
    <property type="match status" value="1"/>
</dbReference>
<dbReference type="STRING" id="598659.NAMH_0797"/>
<dbReference type="PANTHER" id="PTHR33937">
    <property type="entry name" value="IRON-MOLYBDENUM PROTEIN-RELATED-RELATED"/>
    <property type="match status" value="1"/>
</dbReference>
<dbReference type="InterPro" id="IPR051840">
    <property type="entry name" value="NifX/NifY_domain"/>
</dbReference>
<dbReference type="SUPFAM" id="SSF53146">
    <property type="entry name" value="Nitrogenase accessory factor-like"/>
    <property type="match status" value="1"/>
</dbReference>
<dbReference type="eggNOG" id="COG1433">
    <property type="taxonomic scope" value="Bacteria"/>
</dbReference>
<dbReference type="RefSeq" id="WP_012663727.1">
    <property type="nucleotide sequence ID" value="NC_012115.1"/>
</dbReference>
<dbReference type="HOGENOM" id="CLU_104194_3_1_7"/>
<dbReference type="Proteomes" id="UP000000448">
    <property type="component" value="Chromosome"/>
</dbReference>
<dbReference type="InterPro" id="IPR036105">
    <property type="entry name" value="DiNase_FeMo-co_biosyn_sf"/>
</dbReference>
<evidence type="ECO:0000259" key="1">
    <source>
        <dbReference type="Pfam" id="PF02579"/>
    </source>
</evidence>
<keyword evidence="3" id="KW-1185">Reference proteome</keyword>
<evidence type="ECO:0000313" key="3">
    <source>
        <dbReference type="Proteomes" id="UP000000448"/>
    </source>
</evidence>
<dbReference type="AlphaFoldDB" id="B9L993"/>
<feature type="domain" description="Dinitrogenase iron-molybdenum cofactor biosynthesis" evidence="1">
    <location>
        <begin position="10"/>
        <end position="113"/>
    </location>
</feature>
<sequence length="115" mass="12709">MKIAFPTNNKKTIAQHIGLSKGFLIVDTDTNEKIYLENPVMKEVQEKHIKLNGDCGEHGLGTGRVVPPMLKEAGVDAFVGREFGEGMLGNLEYVGIKTIVTDETDIDSFIKNFKI</sequence>
<dbReference type="EMBL" id="CP001279">
    <property type="protein sequence ID" value="ACM92355.1"/>
    <property type="molecule type" value="Genomic_DNA"/>
</dbReference>
<dbReference type="InterPro" id="IPR003731">
    <property type="entry name" value="Di-Nase_FeMo-co_biosynth"/>
</dbReference>
<dbReference type="OrthoDB" id="280278at2"/>
<dbReference type="PANTHER" id="PTHR33937:SF2">
    <property type="entry name" value="DINITROGENASE IRON-MOLYBDENUM COFACTOR BIOSYNTHESIS DOMAIN-CONTAINING PROTEIN"/>
    <property type="match status" value="1"/>
</dbReference>
<reference evidence="2 3" key="1">
    <citation type="journal article" date="2009" name="PLoS Genet.">
        <title>Adaptations to submarine hydrothermal environments exemplified by the genome of Nautilia profundicola.</title>
        <authorList>
            <person name="Campbell B.J."/>
            <person name="Smith J.L."/>
            <person name="Hanson T.E."/>
            <person name="Klotz M.G."/>
            <person name="Stein L.Y."/>
            <person name="Lee C.K."/>
            <person name="Wu D."/>
            <person name="Robinson J.M."/>
            <person name="Khouri H.M."/>
            <person name="Eisen J.A."/>
            <person name="Cary S.C."/>
        </authorList>
    </citation>
    <scope>NUCLEOTIDE SEQUENCE [LARGE SCALE GENOMIC DNA]</scope>
    <source>
        <strain evidence="3">ATCC BAA-1463 / DSM 18972 / AmH</strain>
    </source>
</reference>
<dbReference type="Pfam" id="PF02579">
    <property type="entry name" value="Nitro_FeMo-Co"/>
    <property type="match status" value="1"/>
</dbReference>
<name>B9L993_NAUPA</name>
<gene>
    <name evidence="2" type="ordered locus">NAMH_0797</name>
</gene>
<dbReference type="KEGG" id="nam:NAMH_0797"/>